<dbReference type="OrthoDB" id="10272575at2759"/>
<organism evidence="2 3">
    <name type="scientific">Symbiodinium microadriaticum</name>
    <name type="common">Dinoflagellate</name>
    <name type="synonym">Zooxanthella microadriatica</name>
    <dbReference type="NCBI Taxonomy" id="2951"/>
    <lineage>
        <taxon>Eukaryota</taxon>
        <taxon>Sar</taxon>
        <taxon>Alveolata</taxon>
        <taxon>Dinophyceae</taxon>
        <taxon>Suessiales</taxon>
        <taxon>Symbiodiniaceae</taxon>
        <taxon>Symbiodinium</taxon>
    </lineage>
</organism>
<protein>
    <submittedName>
        <fullName evidence="2">Uncharacterized protein</fullName>
    </submittedName>
</protein>
<dbReference type="Proteomes" id="UP000186817">
    <property type="component" value="Unassembled WGS sequence"/>
</dbReference>
<name>A0A1Q9EJY4_SYMMI</name>
<keyword evidence="3" id="KW-1185">Reference proteome</keyword>
<proteinExistence type="predicted"/>
<comment type="caution">
    <text evidence="2">The sequence shown here is derived from an EMBL/GenBank/DDBJ whole genome shotgun (WGS) entry which is preliminary data.</text>
</comment>
<evidence type="ECO:0000313" key="3">
    <source>
        <dbReference type="Proteomes" id="UP000186817"/>
    </source>
</evidence>
<evidence type="ECO:0000313" key="2">
    <source>
        <dbReference type="EMBL" id="OLQ07688.1"/>
    </source>
</evidence>
<feature type="region of interest" description="Disordered" evidence="1">
    <location>
        <begin position="73"/>
        <end position="104"/>
    </location>
</feature>
<dbReference type="EMBL" id="LSRX01000133">
    <property type="protein sequence ID" value="OLQ07688.1"/>
    <property type="molecule type" value="Genomic_DNA"/>
</dbReference>
<accession>A0A1Q9EJY4</accession>
<evidence type="ECO:0000256" key="1">
    <source>
        <dbReference type="SAM" id="MobiDB-lite"/>
    </source>
</evidence>
<feature type="compositionally biased region" description="Basic and acidic residues" evidence="1">
    <location>
        <begin position="88"/>
        <end position="104"/>
    </location>
</feature>
<reference evidence="2 3" key="1">
    <citation type="submission" date="2016-02" db="EMBL/GenBank/DDBJ databases">
        <title>Genome analysis of coral dinoflagellate symbionts highlights evolutionary adaptations to a symbiotic lifestyle.</title>
        <authorList>
            <person name="Aranda M."/>
            <person name="Li Y."/>
            <person name="Liew Y.J."/>
            <person name="Baumgarten S."/>
            <person name="Simakov O."/>
            <person name="Wilson M."/>
            <person name="Piel J."/>
            <person name="Ashoor H."/>
            <person name="Bougouffa S."/>
            <person name="Bajic V.B."/>
            <person name="Ryu T."/>
            <person name="Ravasi T."/>
            <person name="Bayer T."/>
            <person name="Micklem G."/>
            <person name="Kim H."/>
            <person name="Bhak J."/>
            <person name="Lajeunesse T.C."/>
            <person name="Voolstra C.R."/>
        </authorList>
    </citation>
    <scope>NUCLEOTIDE SEQUENCE [LARGE SCALE GENOMIC DNA]</scope>
    <source>
        <strain evidence="2 3">CCMP2467</strain>
    </source>
</reference>
<gene>
    <name evidence="2" type="ORF">AK812_SmicGene8852</name>
</gene>
<sequence>MGAEFPFYLSHTVDTLVPDCVTKADVWAHEMGFDMVPLALKIAAAEHPGEWVEAVASSAAPDEDPIFVCSPEPHIQRQAGDEDEVDDYEGRHDGKEDSFEEKKDTWKRHQDSWTWSSWDEGGEKDSLWWRQLWDDGMEEDTWWHSSTDEDWSWWSNADAWDAGHPEHCLTAPTVSNDWVAPPAGRASAEVACPLLDFKFRAMQGSRNSPWVGFNYGKSVTKKAVGLTLAQLVQESPTICYVSSWAFVKHSGDDH</sequence>
<dbReference type="AlphaFoldDB" id="A0A1Q9EJY4"/>